<dbReference type="OrthoDB" id="675760at2759"/>
<name>A0A811SI11_9POAL</name>
<evidence type="ECO:0000256" key="1">
    <source>
        <dbReference type="ARBA" id="ARBA00022723"/>
    </source>
</evidence>
<dbReference type="GO" id="GO:0008270">
    <property type="term" value="F:zinc ion binding"/>
    <property type="evidence" value="ECO:0007669"/>
    <property type="project" value="UniProtKB-KW"/>
</dbReference>
<evidence type="ECO:0000256" key="6">
    <source>
        <dbReference type="SAM" id="MobiDB-lite"/>
    </source>
</evidence>
<accession>A0A811SI11</accession>
<feature type="compositionally biased region" description="Basic residues" evidence="6">
    <location>
        <begin position="12"/>
        <end position="21"/>
    </location>
</feature>
<evidence type="ECO:0000259" key="7">
    <source>
        <dbReference type="PROSITE" id="PS51081"/>
    </source>
</evidence>
<gene>
    <name evidence="8" type="ORF">NCGR_LOCUS66537</name>
</gene>
<evidence type="ECO:0000256" key="2">
    <source>
        <dbReference type="ARBA" id="ARBA00022771"/>
    </source>
</evidence>
<evidence type="ECO:0000256" key="5">
    <source>
        <dbReference type="PROSITE-ProRule" id="PRU00455"/>
    </source>
</evidence>
<dbReference type="UniPathway" id="UPA00143"/>
<dbReference type="InterPro" id="IPR013010">
    <property type="entry name" value="Znf_SIAH"/>
</dbReference>
<dbReference type="PANTHER" id="PTHR46632:SF16">
    <property type="entry name" value="E3 UBIQUITIN-PROTEIN LIGASE SINA-LIKE 10"/>
    <property type="match status" value="1"/>
</dbReference>
<dbReference type="Pfam" id="PF21361">
    <property type="entry name" value="Sina_ZnF"/>
    <property type="match status" value="1"/>
</dbReference>
<dbReference type="Gene3D" id="3.30.40.10">
    <property type="entry name" value="Zinc/RING finger domain, C3HC4 (zinc finger)"/>
    <property type="match status" value="1"/>
</dbReference>
<dbReference type="InterPro" id="IPR044286">
    <property type="entry name" value="SINL_plant"/>
</dbReference>
<dbReference type="EMBL" id="CAJGYO010000496">
    <property type="protein sequence ID" value="CAD6342439.1"/>
    <property type="molecule type" value="Genomic_DNA"/>
</dbReference>
<dbReference type="InterPro" id="IPR013083">
    <property type="entry name" value="Znf_RING/FYVE/PHD"/>
</dbReference>
<feature type="region of interest" description="Disordered" evidence="6">
    <location>
        <begin position="1"/>
        <end position="22"/>
    </location>
</feature>
<keyword evidence="3" id="KW-0862">Zinc</keyword>
<evidence type="ECO:0000256" key="4">
    <source>
        <dbReference type="ARBA" id="ARBA00024004"/>
    </source>
</evidence>
<sequence length="276" mass="29758">MASSAAGTASAKKPRTTRKATKAKDVPVVVALEDEEEEQAALTLSVEKDTLDCDICCLPFQSQCKNGHSGCANCCLRTNGKCWTCPEPIGDIRCRPLEKLLAAATTSCKFKKNGCYKTVRLTEKLRHEETCPRAPYDCPVDGCTYSGLRLCHHVAQDHGGPDGFAAISGLRGTAVTVHRDAPFRVLLQRDRERVFLLLNGGDLLQGRSLSLLCLGPRPEGGVELEYNMEVGGAPGGELSLSASGTVPCARRLKGFQAKGFLFVPDAYWGSSVRVRV</sequence>
<proteinExistence type="predicted"/>
<dbReference type="Proteomes" id="UP000604825">
    <property type="component" value="Unassembled WGS sequence"/>
</dbReference>
<organism evidence="8 9">
    <name type="scientific">Miscanthus lutarioriparius</name>
    <dbReference type="NCBI Taxonomy" id="422564"/>
    <lineage>
        <taxon>Eukaryota</taxon>
        <taxon>Viridiplantae</taxon>
        <taxon>Streptophyta</taxon>
        <taxon>Embryophyta</taxon>
        <taxon>Tracheophyta</taxon>
        <taxon>Spermatophyta</taxon>
        <taxon>Magnoliopsida</taxon>
        <taxon>Liliopsida</taxon>
        <taxon>Poales</taxon>
        <taxon>Poaceae</taxon>
        <taxon>PACMAD clade</taxon>
        <taxon>Panicoideae</taxon>
        <taxon>Andropogonodae</taxon>
        <taxon>Andropogoneae</taxon>
        <taxon>Saccharinae</taxon>
        <taxon>Miscanthus</taxon>
    </lineage>
</organism>
<evidence type="ECO:0000256" key="3">
    <source>
        <dbReference type="ARBA" id="ARBA00022833"/>
    </source>
</evidence>
<evidence type="ECO:0000313" key="8">
    <source>
        <dbReference type="EMBL" id="CAD6342439.1"/>
    </source>
</evidence>
<dbReference type="SUPFAM" id="SSF49599">
    <property type="entry name" value="TRAF domain-like"/>
    <property type="match status" value="1"/>
</dbReference>
<feature type="domain" description="SIAH-type" evidence="7">
    <location>
        <begin position="103"/>
        <end position="159"/>
    </location>
</feature>
<dbReference type="PROSITE" id="PS51081">
    <property type="entry name" value="ZF_SIAH"/>
    <property type="match status" value="1"/>
</dbReference>
<evidence type="ECO:0000313" key="9">
    <source>
        <dbReference type="Proteomes" id="UP000604825"/>
    </source>
</evidence>
<keyword evidence="9" id="KW-1185">Reference proteome</keyword>
<protein>
    <recommendedName>
        <fullName evidence="7">SIAH-type domain-containing protein</fullName>
    </recommendedName>
</protein>
<comment type="caution">
    <text evidence="8">The sequence shown here is derived from an EMBL/GenBank/DDBJ whole genome shotgun (WGS) entry which is preliminary data.</text>
</comment>
<dbReference type="AlphaFoldDB" id="A0A811SI11"/>
<keyword evidence="2 5" id="KW-0863">Zinc-finger</keyword>
<dbReference type="GO" id="GO:0016567">
    <property type="term" value="P:protein ubiquitination"/>
    <property type="evidence" value="ECO:0007669"/>
    <property type="project" value="UniProtKB-UniPathway"/>
</dbReference>
<reference evidence="8" key="1">
    <citation type="submission" date="2020-10" db="EMBL/GenBank/DDBJ databases">
        <authorList>
            <person name="Han B."/>
            <person name="Lu T."/>
            <person name="Zhao Q."/>
            <person name="Huang X."/>
            <person name="Zhao Y."/>
        </authorList>
    </citation>
    <scope>NUCLEOTIDE SEQUENCE</scope>
</reference>
<comment type="function">
    <text evidence="4">E3 ubiquitin-protein ligase that mediates ubiquitination and subsequent proteasomal degradation of target proteins. E3 ubiquitin ligases accept ubiquitin from an E2 ubiquitin-conjugating enzyme in the form of a thioester and then directly transfers the ubiquitin to targeted substrates. It probably triggers the ubiquitin-mediated degradation of different substrates.</text>
</comment>
<dbReference type="PANTHER" id="PTHR46632">
    <property type="entry name" value="E3 UBIQUITIN-PROTEIN LIGASE SINA-LIKE 4"/>
    <property type="match status" value="1"/>
</dbReference>
<keyword evidence="1" id="KW-0479">Metal-binding</keyword>
<feature type="compositionally biased region" description="Low complexity" evidence="6">
    <location>
        <begin position="1"/>
        <end position="11"/>
    </location>
</feature>